<dbReference type="GO" id="GO:0005829">
    <property type="term" value="C:cytosol"/>
    <property type="evidence" value="ECO:0007669"/>
    <property type="project" value="TreeGrafter"/>
</dbReference>
<evidence type="ECO:0000259" key="3">
    <source>
        <dbReference type="Pfam" id="PF13614"/>
    </source>
</evidence>
<dbReference type="KEGG" id="alus:STSP2_01572"/>
<proteinExistence type="predicted"/>
<dbReference type="GO" id="GO:0016887">
    <property type="term" value="F:ATP hydrolysis activity"/>
    <property type="evidence" value="ECO:0007669"/>
    <property type="project" value="TreeGrafter"/>
</dbReference>
<feature type="domain" description="AAA" evidence="3">
    <location>
        <begin position="21"/>
        <end position="176"/>
    </location>
</feature>
<name>A0A1U9NKE9_9BACT</name>
<dbReference type="SUPFAM" id="SSF52540">
    <property type="entry name" value="P-loop containing nucleoside triphosphate hydrolases"/>
    <property type="match status" value="1"/>
</dbReference>
<organism evidence="4 5">
    <name type="scientific">Anaerohalosphaera lusitana</name>
    <dbReference type="NCBI Taxonomy" id="1936003"/>
    <lineage>
        <taxon>Bacteria</taxon>
        <taxon>Pseudomonadati</taxon>
        <taxon>Planctomycetota</taxon>
        <taxon>Phycisphaerae</taxon>
        <taxon>Sedimentisphaerales</taxon>
        <taxon>Anaerohalosphaeraceae</taxon>
        <taxon>Anaerohalosphaera</taxon>
    </lineage>
</organism>
<evidence type="ECO:0000313" key="5">
    <source>
        <dbReference type="Proteomes" id="UP000189674"/>
    </source>
</evidence>
<dbReference type="GO" id="GO:0005524">
    <property type="term" value="F:ATP binding"/>
    <property type="evidence" value="ECO:0007669"/>
    <property type="project" value="UniProtKB-KW"/>
</dbReference>
<dbReference type="InterPro" id="IPR050625">
    <property type="entry name" value="ParA/MinD_ATPase"/>
</dbReference>
<dbReference type="PANTHER" id="PTHR43384:SF4">
    <property type="entry name" value="CELLULOSE BIOSYNTHESIS PROTEIN BCSQ-RELATED"/>
    <property type="match status" value="1"/>
</dbReference>
<keyword evidence="1" id="KW-0547">Nucleotide-binding</keyword>
<dbReference type="PANTHER" id="PTHR43384">
    <property type="entry name" value="SEPTUM SITE-DETERMINING PROTEIN MIND HOMOLOG, CHLOROPLASTIC-RELATED"/>
    <property type="match status" value="1"/>
</dbReference>
<dbReference type="PIRSF" id="PIRSF003092">
    <property type="entry name" value="MinD"/>
    <property type="match status" value="1"/>
</dbReference>
<protein>
    <submittedName>
        <fullName evidence="4">Flagellum site-determining protein YlxH</fullName>
    </submittedName>
</protein>
<dbReference type="InterPro" id="IPR025501">
    <property type="entry name" value="MinD_FleN"/>
</dbReference>
<dbReference type="CDD" id="cd02038">
    <property type="entry name" value="FlhG-like"/>
    <property type="match status" value="1"/>
</dbReference>
<dbReference type="GO" id="GO:0051782">
    <property type="term" value="P:negative regulation of cell division"/>
    <property type="evidence" value="ECO:0007669"/>
    <property type="project" value="TreeGrafter"/>
</dbReference>
<dbReference type="AlphaFoldDB" id="A0A1U9NKE9"/>
<dbReference type="InterPro" id="IPR033875">
    <property type="entry name" value="FlhG"/>
</dbReference>
<reference evidence="5" key="1">
    <citation type="submission" date="2017-02" db="EMBL/GenBank/DDBJ databases">
        <title>Comparative genomics and description of representatives of a novel lineage of planctomycetes thriving in anoxic sediments.</title>
        <authorList>
            <person name="Spring S."/>
            <person name="Bunk B."/>
            <person name="Sproer C."/>
        </authorList>
    </citation>
    <scope>NUCLEOTIDE SEQUENCE [LARGE SCALE GENOMIC DNA]</scope>
    <source>
        <strain evidence="5">ST-NAGAB-D1</strain>
    </source>
</reference>
<dbReference type="Proteomes" id="UP000189674">
    <property type="component" value="Chromosome"/>
</dbReference>
<dbReference type="STRING" id="1936003.STSP2_01572"/>
<dbReference type="InterPro" id="IPR027417">
    <property type="entry name" value="P-loop_NTPase"/>
</dbReference>
<evidence type="ECO:0000256" key="2">
    <source>
        <dbReference type="ARBA" id="ARBA00022840"/>
    </source>
</evidence>
<dbReference type="Pfam" id="PF13614">
    <property type="entry name" value="AAA_31"/>
    <property type="match status" value="1"/>
</dbReference>
<dbReference type="GO" id="GO:0009898">
    <property type="term" value="C:cytoplasmic side of plasma membrane"/>
    <property type="evidence" value="ECO:0007669"/>
    <property type="project" value="TreeGrafter"/>
</dbReference>
<dbReference type="InterPro" id="IPR025669">
    <property type="entry name" value="AAA_dom"/>
</dbReference>
<dbReference type="EMBL" id="CP019791">
    <property type="protein sequence ID" value="AQT68412.1"/>
    <property type="molecule type" value="Genomic_DNA"/>
</dbReference>
<evidence type="ECO:0000256" key="1">
    <source>
        <dbReference type="ARBA" id="ARBA00022741"/>
    </source>
</evidence>
<gene>
    <name evidence="4" type="primary">ylxH</name>
    <name evidence="4" type="ORF">STSP2_01572</name>
</gene>
<sequence length="281" mass="29874">MTDENTKKLEEVMSEQSVRGKVLAVTSGKGGVGKTNIVANLSICLAVSGKKVVAMDADLGLGNLDVVMDISCKSNLGHVISGQKSLEEIIQVGPGGVDVICGGSGIEELANLNKFQRQRLLEELDGIQKNSDLIIIDNGAGISSSVVSFCLAADHTLVVTTPEPSAMTDAYAMIKVLAAHDYDGRISLVVNMARSVSEGKRVYRQISDVAMRFLDIPVYEAGVLCRTDKLVSAVRKRKPVVLAYPRSGITSSIGAMAARLSRGAAVKTKEGFFKRVANLFS</sequence>
<dbReference type="Gene3D" id="3.40.50.300">
    <property type="entry name" value="P-loop containing nucleotide triphosphate hydrolases"/>
    <property type="match status" value="1"/>
</dbReference>
<accession>A0A1U9NKE9</accession>
<keyword evidence="5" id="KW-1185">Reference proteome</keyword>
<dbReference type="OrthoDB" id="9816297at2"/>
<keyword evidence="2" id="KW-0067">ATP-binding</keyword>
<evidence type="ECO:0000313" key="4">
    <source>
        <dbReference type="EMBL" id="AQT68412.1"/>
    </source>
</evidence>
<dbReference type="RefSeq" id="WP_146661389.1">
    <property type="nucleotide sequence ID" value="NZ_CP019791.1"/>
</dbReference>